<dbReference type="EMBL" id="GEBQ01006284">
    <property type="protein sequence ID" value="JAT33693.1"/>
    <property type="molecule type" value="Transcribed_RNA"/>
</dbReference>
<evidence type="ECO:0000256" key="8">
    <source>
        <dbReference type="SAM" id="MobiDB-lite"/>
    </source>
</evidence>
<gene>
    <name evidence="11" type="ORF">g.16521</name>
</gene>
<feature type="transmembrane region" description="Helical" evidence="9">
    <location>
        <begin position="110"/>
        <end position="129"/>
    </location>
</feature>
<feature type="transmembrane region" description="Helical" evidence="9">
    <location>
        <begin position="197"/>
        <end position="214"/>
    </location>
</feature>
<organism evidence="11">
    <name type="scientific">Graphocephala atropunctata</name>
    <dbReference type="NCBI Taxonomy" id="36148"/>
    <lineage>
        <taxon>Eukaryota</taxon>
        <taxon>Metazoa</taxon>
        <taxon>Ecdysozoa</taxon>
        <taxon>Arthropoda</taxon>
        <taxon>Hexapoda</taxon>
        <taxon>Insecta</taxon>
        <taxon>Pterygota</taxon>
        <taxon>Neoptera</taxon>
        <taxon>Paraneoptera</taxon>
        <taxon>Hemiptera</taxon>
        <taxon>Auchenorrhyncha</taxon>
        <taxon>Membracoidea</taxon>
        <taxon>Cicadellidae</taxon>
        <taxon>Cicadellinae</taxon>
        <taxon>Cicadellini</taxon>
        <taxon>Graphocephala</taxon>
    </lineage>
</organism>
<evidence type="ECO:0000313" key="11">
    <source>
        <dbReference type="EMBL" id="JAT33693.1"/>
    </source>
</evidence>
<dbReference type="PANTHER" id="PTHR48021:SF47">
    <property type="entry name" value="GH17672P"/>
    <property type="match status" value="1"/>
</dbReference>
<evidence type="ECO:0000256" key="1">
    <source>
        <dbReference type="ARBA" id="ARBA00004651"/>
    </source>
</evidence>
<evidence type="ECO:0000256" key="2">
    <source>
        <dbReference type="ARBA" id="ARBA00022448"/>
    </source>
</evidence>
<evidence type="ECO:0000256" key="3">
    <source>
        <dbReference type="ARBA" id="ARBA00022475"/>
    </source>
</evidence>
<evidence type="ECO:0000256" key="6">
    <source>
        <dbReference type="ARBA" id="ARBA00022989"/>
    </source>
</evidence>
<accession>A0A1B6MCN5</accession>
<dbReference type="PROSITE" id="PS00217">
    <property type="entry name" value="SUGAR_TRANSPORT_2"/>
    <property type="match status" value="1"/>
</dbReference>
<keyword evidence="2" id="KW-0813">Transport</keyword>
<feature type="transmembrane region" description="Helical" evidence="9">
    <location>
        <begin position="279"/>
        <end position="301"/>
    </location>
</feature>
<dbReference type="PROSITE" id="PS50850">
    <property type="entry name" value="MFS"/>
    <property type="match status" value="1"/>
</dbReference>
<dbReference type="InterPro" id="IPR005829">
    <property type="entry name" value="Sugar_transporter_CS"/>
</dbReference>
<protein>
    <recommendedName>
        <fullName evidence="10">Major facilitator superfamily (MFS) profile domain-containing protein</fullName>
    </recommendedName>
</protein>
<dbReference type="GO" id="GO:0022857">
    <property type="term" value="F:transmembrane transporter activity"/>
    <property type="evidence" value="ECO:0007669"/>
    <property type="project" value="InterPro"/>
</dbReference>
<feature type="transmembrane region" description="Helical" evidence="9">
    <location>
        <begin position="446"/>
        <end position="466"/>
    </location>
</feature>
<feature type="transmembrane region" description="Helical" evidence="9">
    <location>
        <begin position="415"/>
        <end position="434"/>
    </location>
</feature>
<keyword evidence="5 9" id="KW-0812">Transmembrane</keyword>
<keyword evidence="3" id="KW-1003">Cell membrane</keyword>
<sequence>MRQNEDRTTKGRENGGDEAQSSFLDGIEVPATENLDSPPRRRRLHLYLSVFVLNLVFVVCGTTFSWSSPMLIKLQLPDDEGSTVASLVTLGSVFGPFVSGALLNCWGRKWTMGLSMGLMTASYTLLTVADGFTLLALGRLLGGFTIGIAFSSVPLYVAEISEDSLRGILNNLYHISCCIGSLLMYSIGPYFSYQTTHFVMLGLCGFFFLLFPLLPESPHLLVMKGRTDRARDTLFWLRGNGAGDRVDKELQTIQTTVHHNRAQPGTMRELFTSRGNRRALMICSSLFALQQLCGIIFVAFYTETIFRMTGTSLSSSVCAIVLGVINTVSGLLCPLAVKTLGYRRALLVSTSGSAVGMGGLGVFFWLKQHDYTLVQSINWFPLLSLVVFSVFYDAGIINIPWAICGELFPSNVKPLATTLLTAGTGILATSLAKLFPTLVRLMGVDYVFLTCALFCCLTVAFSALVVQDTSGMSLAEIQNMMNGTRRKNETQNRANVI</sequence>
<keyword evidence="4" id="KW-0762">Sugar transport</keyword>
<dbReference type="Gene3D" id="1.20.1250.20">
    <property type="entry name" value="MFS general substrate transporter like domains"/>
    <property type="match status" value="1"/>
</dbReference>
<dbReference type="Pfam" id="PF00083">
    <property type="entry name" value="Sugar_tr"/>
    <property type="match status" value="1"/>
</dbReference>
<dbReference type="InterPro" id="IPR050549">
    <property type="entry name" value="MFS_Trehalose_Transporter"/>
</dbReference>
<proteinExistence type="predicted"/>
<feature type="transmembrane region" description="Helical" evidence="9">
    <location>
        <begin position="84"/>
        <end position="103"/>
    </location>
</feature>
<evidence type="ECO:0000256" key="5">
    <source>
        <dbReference type="ARBA" id="ARBA00022692"/>
    </source>
</evidence>
<reference evidence="11" key="1">
    <citation type="submission" date="2015-11" db="EMBL/GenBank/DDBJ databases">
        <title>De novo transcriptome assembly of four potential Pierce s Disease insect vectors from Arizona vineyards.</title>
        <authorList>
            <person name="Tassone E.E."/>
        </authorList>
    </citation>
    <scope>NUCLEOTIDE SEQUENCE</scope>
</reference>
<keyword evidence="6 9" id="KW-1133">Transmembrane helix</keyword>
<comment type="subcellular location">
    <subcellularLocation>
        <location evidence="1">Cell membrane</location>
        <topology evidence="1">Multi-pass membrane protein</topology>
    </subcellularLocation>
</comment>
<evidence type="ECO:0000256" key="4">
    <source>
        <dbReference type="ARBA" id="ARBA00022597"/>
    </source>
</evidence>
<name>A0A1B6MCN5_9HEMI</name>
<evidence type="ECO:0000256" key="9">
    <source>
        <dbReference type="SAM" id="Phobius"/>
    </source>
</evidence>
<evidence type="ECO:0000256" key="7">
    <source>
        <dbReference type="ARBA" id="ARBA00023136"/>
    </source>
</evidence>
<feature type="domain" description="Major facilitator superfamily (MFS) profile" evidence="10">
    <location>
        <begin position="46"/>
        <end position="470"/>
    </location>
</feature>
<evidence type="ECO:0000259" key="10">
    <source>
        <dbReference type="PROSITE" id="PS50850"/>
    </source>
</evidence>
<dbReference type="AlphaFoldDB" id="A0A1B6MCN5"/>
<dbReference type="PANTHER" id="PTHR48021">
    <property type="match status" value="1"/>
</dbReference>
<feature type="transmembrane region" description="Helical" evidence="9">
    <location>
        <begin position="345"/>
        <end position="366"/>
    </location>
</feature>
<keyword evidence="7 9" id="KW-0472">Membrane</keyword>
<feature type="transmembrane region" description="Helical" evidence="9">
    <location>
        <begin position="44"/>
        <end position="64"/>
    </location>
</feature>
<dbReference type="InterPro" id="IPR020846">
    <property type="entry name" value="MFS_dom"/>
</dbReference>
<feature type="transmembrane region" description="Helical" evidence="9">
    <location>
        <begin position="172"/>
        <end position="191"/>
    </location>
</feature>
<dbReference type="InterPro" id="IPR005828">
    <property type="entry name" value="MFS_sugar_transport-like"/>
</dbReference>
<feature type="transmembrane region" description="Helical" evidence="9">
    <location>
        <begin position="378"/>
        <end position="403"/>
    </location>
</feature>
<dbReference type="FunFam" id="1.20.1250.20:FF:000218">
    <property type="entry name" value="facilitated trehalose transporter Tret1"/>
    <property type="match status" value="1"/>
</dbReference>
<feature type="transmembrane region" description="Helical" evidence="9">
    <location>
        <begin position="313"/>
        <end position="333"/>
    </location>
</feature>
<feature type="compositionally biased region" description="Basic and acidic residues" evidence="8">
    <location>
        <begin position="1"/>
        <end position="15"/>
    </location>
</feature>
<dbReference type="GO" id="GO:0005886">
    <property type="term" value="C:plasma membrane"/>
    <property type="evidence" value="ECO:0007669"/>
    <property type="project" value="UniProtKB-SubCell"/>
</dbReference>
<feature type="transmembrane region" description="Helical" evidence="9">
    <location>
        <begin position="141"/>
        <end position="160"/>
    </location>
</feature>
<dbReference type="PRINTS" id="PR00171">
    <property type="entry name" value="SUGRTRNSPORT"/>
</dbReference>
<dbReference type="SUPFAM" id="SSF103473">
    <property type="entry name" value="MFS general substrate transporter"/>
    <property type="match status" value="1"/>
</dbReference>
<dbReference type="InterPro" id="IPR003663">
    <property type="entry name" value="Sugar/inositol_transpt"/>
</dbReference>
<dbReference type="InterPro" id="IPR036259">
    <property type="entry name" value="MFS_trans_sf"/>
</dbReference>
<feature type="region of interest" description="Disordered" evidence="8">
    <location>
        <begin position="1"/>
        <end position="23"/>
    </location>
</feature>